<feature type="non-terminal residue" evidence="2">
    <location>
        <position position="64"/>
    </location>
</feature>
<evidence type="ECO:0000256" key="1">
    <source>
        <dbReference type="SAM" id="MobiDB-lite"/>
    </source>
</evidence>
<dbReference type="AlphaFoldDB" id="A0ABD0QY26"/>
<dbReference type="Proteomes" id="UP001529510">
    <property type="component" value="Unassembled WGS sequence"/>
</dbReference>
<feature type="non-terminal residue" evidence="2">
    <location>
        <position position="1"/>
    </location>
</feature>
<keyword evidence="3" id="KW-1185">Reference proteome</keyword>
<comment type="caution">
    <text evidence="2">The sequence shown here is derived from an EMBL/GenBank/DDBJ whole genome shotgun (WGS) entry which is preliminary data.</text>
</comment>
<evidence type="ECO:0000313" key="2">
    <source>
        <dbReference type="EMBL" id="KAL0191100.1"/>
    </source>
</evidence>
<feature type="compositionally biased region" description="Polar residues" evidence="1">
    <location>
        <begin position="25"/>
        <end position="42"/>
    </location>
</feature>
<evidence type="ECO:0000313" key="3">
    <source>
        <dbReference type="Proteomes" id="UP001529510"/>
    </source>
</evidence>
<gene>
    <name evidence="2" type="ORF">M9458_013798</name>
</gene>
<sequence length="64" mass="7175">ITTWSVRLTGYSHTQTVRTRARLCQTRQTQSRTITASRTPMPTVSPRCLQIRTCPAPVSETDLG</sequence>
<accession>A0ABD0QY26</accession>
<protein>
    <submittedName>
        <fullName evidence="2">Uncharacterized protein</fullName>
    </submittedName>
</protein>
<feature type="region of interest" description="Disordered" evidence="1">
    <location>
        <begin position="23"/>
        <end position="43"/>
    </location>
</feature>
<dbReference type="EMBL" id="JAMKFB020000006">
    <property type="protein sequence ID" value="KAL0191100.1"/>
    <property type="molecule type" value="Genomic_DNA"/>
</dbReference>
<name>A0ABD0QY26_CIRMR</name>
<proteinExistence type="predicted"/>
<organism evidence="2 3">
    <name type="scientific">Cirrhinus mrigala</name>
    <name type="common">Mrigala</name>
    <dbReference type="NCBI Taxonomy" id="683832"/>
    <lineage>
        <taxon>Eukaryota</taxon>
        <taxon>Metazoa</taxon>
        <taxon>Chordata</taxon>
        <taxon>Craniata</taxon>
        <taxon>Vertebrata</taxon>
        <taxon>Euteleostomi</taxon>
        <taxon>Actinopterygii</taxon>
        <taxon>Neopterygii</taxon>
        <taxon>Teleostei</taxon>
        <taxon>Ostariophysi</taxon>
        <taxon>Cypriniformes</taxon>
        <taxon>Cyprinidae</taxon>
        <taxon>Labeoninae</taxon>
        <taxon>Labeonini</taxon>
        <taxon>Cirrhinus</taxon>
    </lineage>
</organism>
<reference evidence="2 3" key="1">
    <citation type="submission" date="2024-05" db="EMBL/GenBank/DDBJ databases">
        <title>Genome sequencing and assembly of Indian major carp, Cirrhinus mrigala (Hamilton, 1822).</title>
        <authorList>
            <person name="Mohindra V."/>
            <person name="Chowdhury L.M."/>
            <person name="Lal K."/>
            <person name="Jena J.K."/>
        </authorList>
    </citation>
    <scope>NUCLEOTIDE SEQUENCE [LARGE SCALE GENOMIC DNA]</scope>
    <source>
        <strain evidence="2">CM1030</strain>
        <tissue evidence="2">Blood</tissue>
    </source>
</reference>